<dbReference type="AlphaFoldDB" id="A0A2Z2HU25"/>
<gene>
    <name evidence="3" type="ORF">B1756_11705</name>
</gene>
<feature type="compositionally biased region" description="Basic and acidic residues" evidence="1">
    <location>
        <begin position="12"/>
        <end position="37"/>
    </location>
</feature>
<feature type="compositionally biased region" description="Low complexity" evidence="1">
    <location>
        <begin position="47"/>
        <end position="58"/>
    </location>
</feature>
<keyword evidence="2" id="KW-0472">Membrane</keyword>
<evidence type="ECO:0000256" key="2">
    <source>
        <dbReference type="SAM" id="Phobius"/>
    </source>
</evidence>
<feature type="compositionally biased region" description="Polar residues" evidence="1">
    <location>
        <begin position="1"/>
        <end position="11"/>
    </location>
</feature>
<evidence type="ECO:0008006" key="5">
    <source>
        <dbReference type="Google" id="ProtNLM"/>
    </source>
</evidence>
<dbReference type="Proteomes" id="UP000250088">
    <property type="component" value="Chromosome"/>
</dbReference>
<organism evidence="3 4">
    <name type="scientific">Natrarchaeobaculum aegyptiacum</name>
    <dbReference type="NCBI Taxonomy" id="745377"/>
    <lineage>
        <taxon>Archaea</taxon>
        <taxon>Methanobacteriati</taxon>
        <taxon>Methanobacteriota</taxon>
        <taxon>Stenosarchaea group</taxon>
        <taxon>Halobacteria</taxon>
        <taxon>Halobacteriales</taxon>
        <taxon>Natrialbaceae</taxon>
        <taxon>Natrarchaeobaculum</taxon>
    </lineage>
</organism>
<keyword evidence="2" id="KW-0812">Transmembrane</keyword>
<sequence length="220" mass="22395">MVQASVGTSMSDRSDELTESREPRSTDDLLEETDRLLSDSGGGGSSGPSESASDVDSSPFEESDTHRSASVDDLETNVGTERADGSATSVGSRLGRIAPSVSTGDLFSPKAFLAFMLLLGSGLLVGNAVIPFAGLGGLVGAFGMAFLAGLVTSKRRYLEVITGGASAGGITGLLTTDLTFAIAVSFSAPLLVGAGVGLLASVVGYYFGRDLRDGLSRDID</sequence>
<keyword evidence="2" id="KW-1133">Transmembrane helix</keyword>
<reference evidence="4" key="1">
    <citation type="submission" date="2017-02" db="EMBL/GenBank/DDBJ databases">
        <title>Natronthermophilus aegyptiacus gen. nov.,sp. nov., an aerobic, extremely halophilic alkalithermophilic archaeon isolated from the athalassohaline Wadi An Natrun, Egypt.</title>
        <authorList>
            <person name="Zhao B."/>
        </authorList>
    </citation>
    <scope>NUCLEOTIDE SEQUENCE [LARGE SCALE GENOMIC DNA]</scope>
    <source>
        <strain evidence="4">JW/NM-HA 15</strain>
    </source>
</reference>
<dbReference type="KEGG" id="naj:B1756_11705"/>
<evidence type="ECO:0000313" key="3">
    <source>
        <dbReference type="EMBL" id="ARS90323.1"/>
    </source>
</evidence>
<proteinExistence type="predicted"/>
<feature type="region of interest" description="Disordered" evidence="1">
    <location>
        <begin position="1"/>
        <end position="91"/>
    </location>
</feature>
<feature type="transmembrane region" description="Helical" evidence="2">
    <location>
        <begin position="180"/>
        <end position="207"/>
    </location>
</feature>
<name>A0A2Z2HU25_9EURY</name>
<feature type="transmembrane region" description="Helical" evidence="2">
    <location>
        <begin position="157"/>
        <end position="174"/>
    </location>
</feature>
<evidence type="ECO:0000313" key="4">
    <source>
        <dbReference type="Proteomes" id="UP000250088"/>
    </source>
</evidence>
<protein>
    <recommendedName>
        <fullName evidence="5">DUF456 domain-containing protein</fullName>
    </recommendedName>
</protein>
<accession>A0A2Z2HU25</accession>
<feature type="transmembrane region" description="Helical" evidence="2">
    <location>
        <begin position="106"/>
        <end position="124"/>
    </location>
</feature>
<dbReference type="EMBL" id="CP019893">
    <property type="protein sequence ID" value="ARS90323.1"/>
    <property type="molecule type" value="Genomic_DNA"/>
</dbReference>
<keyword evidence="4" id="KW-1185">Reference proteome</keyword>
<evidence type="ECO:0000256" key="1">
    <source>
        <dbReference type="SAM" id="MobiDB-lite"/>
    </source>
</evidence>
<feature type="transmembrane region" description="Helical" evidence="2">
    <location>
        <begin position="130"/>
        <end position="150"/>
    </location>
</feature>